<keyword evidence="2 9" id="KW-0963">Cytoplasm</keyword>
<dbReference type="HAMAP" id="MF_00920">
    <property type="entry name" value="FtsY"/>
    <property type="match status" value="1"/>
</dbReference>
<keyword evidence="7 9" id="KW-0675">Receptor</keyword>
<dbReference type="SUPFAM" id="SSF47364">
    <property type="entry name" value="Domain of the SRP/SRP receptor G-proteins"/>
    <property type="match status" value="1"/>
</dbReference>
<keyword evidence="3 9" id="KW-0547">Nucleotide-binding</keyword>
<evidence type="ECO:0000256" key="1">
    <source>
        <dbReference type="ARBA" id="ARBA00022475"/>
    </source>
</evidence>
<feature type="binding site" evidence="9">
    <location>
        <begin position="294"/>
        <end position="298"/>
    </location>
    <ligand>
        <name>GTP</name>
        <dbReference type="ChEBI" id="CHEBI:37565"/>
    </ligand>
</feature>
<dbReference type="Proteomes" id="UP000253934">
    <property type="component" value="Unassembled WGS sequence"/>
</dbReference>
<evidence type="ECO:0000259" key="11">
    <source>
        <dbReference type="PROSITE" id="PS00300"/>
    </source>
</evidence>
<dbReference type="GO" id="GO:0003924">
    <property type="term" value="F:GTPase activity"/>
    <property type="evidence" value="ECO:0007669"/>
    <property type="project" value="UniProtKB-UniRule"/>
</dbReference>
<evidence type="ECO:0000313" key="12">
    <source>
        <dbReference type="EMBL" id="RDB35513.1"/>
    </source>
</evidence>
<dbReference type="EC" id="3.6.5.4" evidence="9"/>
<dbReference type="InterPro" id="IPR027417">
    <property type="entry name" value="P-loop_NTPase"/>
</dbReference>
<feature type="binding site" evidence="9">
    <location>
        <begin position="358"/>
        <end position="361"/>
    </location>
    <ligand>
        <name>GTP</name>
        <dbReference type="ChEBI" id="CHEBI:37565"/>
    </ligand>
</feature>
<dbReference type="AlphaFoldDB" id="A0A369KUT4"/>
<dbReference type="SMART" id="SM00963">
    <property type="entry name" value="SRP54_N"/>
    <property type="match status" value="1"/>
</dbReference>
<protein>
    <recommendedName>
        <fullName evidence="9">Signal recognition particle receptor FtsY</fullName>
        <shortName evidence="9">SRP receptor</shortName>
        <ecNumber evidence="9">3.6.5.4</ecNumber>
    </recommendedName>
</protein>
<dbReference type="FunFam" id="3.40.50.300:FF:000053">
    <property type="entry name" value="Signal recognition particle receptor FtsY"/>
    <property type="match status" value="1"/>
</dbReference>
<evidence type="ECO:0000256" key="7">
    <source>
        <dbReference type="ARBA" id="ARBA00023170"/>
    </source>
</evidence>
<dbReference type="InterPro" id="IPR042101">
    <property type="entry name" value="SRP54_N_sf"/>
</dbReference>
<comment type="subunit">
    <text evidence="9">Part of the signal recognition particle protein translocation system, which is composed of SRP and FtsY.</text>
</comment>
<dbReference type="Pfam" id="PF02881">
    <property type="entry name" value="SRP54_N"/>
    <property type="match status" value="1"/>
</dbReference>
<accession>A0A369KUT4</accession>
<comment type="similarity">
    <text evidence="9">Belongs to the GTP-binding SRP family. FtsY subfamily.</text>
</comment>
<proteinExistence type="inferred from homology"/>
<evidence type="ECO:0000256" key="5">
    <source>
        <dbReference type="ARBA" id="ARBA00023134"/>
    </source>
</evidence>
<dbReference type="InterPro" id="IPR004390">
    <property type="entry name" value="SR_rcpt_FtsY"/>
</dbReference>
<evidence type="ECO:0000256" key="8">
    <source>
        <dbReference type="ARBA" id="ARBA00048027"/>
    </source>
</evidence>
<dbReference type="InterPro" id="IPR013822">
    <property type="entry name" value="Signal_recog_particl_SRP54_hlx"/>
</dbReference>
<dbReference type="GO" id="GO:0005047">
    <property type="term" value="F:signal recognition particle binding"/>
    <property type="evidence" value="ECO:0007669"/>
    <property type="project" value="TreeGrafter"/>
</dbReference>
<keyword evidence="4 9" id="KW-0378">Hydrolase</keyword>
<dbReference type="InterPro" id="IPR000897">
    <property type="entry name" value="SRP54_GTPase_dom"/>
</dbReference>
<comment type="subcellular location">
    <subcellularLocation>
        <location evidence="9">Cell membrane</location>
        <topology evidence="9">Peripheral membrane protein</topology>
        <orientation evidence="9">Cytoplasmic side</orientation>
    </subcellularLocation>
    <subcellularLocation>
        <location evidence="9">Cytoplasm</location>
    </subcellularLocation>
</comment>
<keyword evidence="10" id="KW-0812">Transmembrane</keyword>
<dbReference type="NCBIfam" id="TIGR00064">
    <property type="entry name" value="ftsY"/>
    <property type="match status" value="1"/>
</dbReference>
<feature type="domain" description="SRP54-type proteins GTP-binding" evidence="11">
    <location>
        <begin position="379"/>
        <end position="392"/>
    </location>
</feature>
<dbReference type="Pfam" id="PF00448">
    <property type="entry name" value="SRP54"/>
    <property type="match status" value="1"/>
</dbReference>
<dbReference type="EMBL" id="QOVW01000083">
    <property type="protein sequence ID" value="RDB35513.1"/>
    <property type="molecule type" value="Genomic_DNA"/>
</dbReference>
<dbReference type="Gene3D" id="3.40.50.300">
    <property type="entry name" value="P-loop containing nucleotide triphosphate hydrolases"/>
    <property type="match status" value="1"/>
</dbReference>
<comment type="function">
    <text evidence="9">Involved in targeting and insertion of nascent membrane proteins into the cytoplasmic membrane. Acts as a receptor for the complex formed by the signal recognition particle (SRP) and the ribosome-nascent chain (RNC).</text>
</comment>
<dbReference type="GO" id="GO:0005525">
    <property type="term" value="F:GTP binding"/>
    <property type="evidence" value="ECO:0007669"/>
    <property type="project" value="UniProtKB-UniRule"/>
</dbReference>
<comment type="catalytic activity">
    <reaction evidence="8 9">
        <text>GTP + H2O = GDP + phosphate + H(+)</text>
        <dbReference type="Rhea" id="RHEA:19669"/>
        <dbReference type="ChEBI" id="CHEBI:15377"/>
        <dbReference type="ChEBI" id="CHEBI:15378"/>
        <dbReference type="ChEBI" id="CHEBI:37565"/>
        <dbReference type="ChEBI" id="CHEBI:43474"/>
        <dbReference type="ChEBI" id="CHEBI:58189"/>
        <dbReference type="EC" id="3.6.5.4"/>
    </reaction>
</comment>
<evidence type="ECO:0000256" key="10">
    <source>
        <dbReference type="SAM" id="Phobius"/>
    </source>
</evidence>
<sequence length="410" mass="45074">MDDLLNNPLIIYSGITILALLALNVFTLIKCRKGKAKQESLPAKDSIRNSLIELTNQKSNDYFDKQQSPKKKLSVPADVAKEVSDKKSFEVHSWFQRLKGGLRKTHHQIIQNLDEFFLSKDDKAARAEALELLFELLVQADVGVRTSELLVDRVKSRLGASDYSDSQVFKNVLREEIFKILSNTKDNPKGTLESPLQSLANKKIPHVVLMVGVNGVGKTTTTGKLAYKAHLRGQKVVIGAADTFRAAAVEQLAIWANRSHAEMIRLKEGSDPASVAFETIKRATDNSASICLIDTAGRLQNRQDLMQELAKIARVISKENPDAPHEVLLVLDATTGQNALQQARIFKEVIQITGLVLTKLDGTAKGGIAIAIAAELGVPIRYLGVGESVEDLEPFEAHDFVNALFDSDKS</sequence>
<dbReference type="PANTHER" id="PTHR43134">
    <property type="entry name" value="SIGNAL RECOGNITION PARTICLE RECEPTOR SUBUNIT ALPHA"/>
    <property type="match status" value="1"/>
</dbReference>
<evidence type="ECO:0000256" key="2">
    <source>
        <dbReference type="ARBA" id="ARBA00022490"/>
    </source>
</evidence>
<gene>
    <name evidence="9" type="primary">ftsY</name>
    <name evidence="12" type="ORF">DCC88_09760</name>
</gene>
<keyword evidence="6 9" id="KW-0472">Membrane</keyword>
<evidence type="ECO:0000256" key="6">
    <source>
        <dbReference type="ARBA" id="ARBA00023136"/>
    </source>
</evidence>
<organism evidence="12 13">
    <name type="scientific">Spirobacillus cienkowskii</name>
    <dbReference type="NCBI Taxonomy" id="495820"/>
    <lineage>
        <taxon>Bacteria</taxon>
        <taxon>Pseudomonadati</taxon>
        <taxon>Bdellovibrionota</taxon>
        <taxon>Oligoflexia</taxon>
        <taxon>Silvanigrellales</taxon>
        <taxon>Spirobacillus</taxon>
    </lineage>
</organism>
<keyword evidence="5 9" id="KW-0342">GTP-binding</keyword>
<dbReference type="CDD" id="cd17874">
    <property type="entry name" value="FtsY"/>
    <property type="match status" value="1"/>
</dbReference>
<dbReference type="GO" id="GO:0006614">
    <property type="term" value="P:SRP-dependent cotranslational protein targeting to membrane"/>
    <property type="evidence" value="ECO:0007669"/>
    <property type="project" value="InterPro"/>
</dbReference>
<dbReference type="SUPFAM" id="SSF52540">
    <property type="entry name" value="P-loop containing nucleoside triphosphate hydrolases"/>
    <property type="match status" value="1"/>
</dbReference>
<evidence type="ECO:0000256" key="9">
    <source>
        <dbReference type="HAMAP-Rule" id="MF_00920"/>
    </source>
</evidence>
<feature type="binding site" evidence="9">
    <location>
        <begin position="212"/>
        <end position="219"/>
    </location>
    <ligand>
        <name>GTP</name>
        <dbReference type="ChEBI" id="CHEBI:37565"/>
    </ligand>
</feature>
<dbReference type="InterPro" id="IPR003593">
    <property type="entry name" value="AAA+_ATPase"/>
</dbReference>
<feature type="transmembrane region" description="Helical" evidence="10">
    <location>
        <begin position="12"/>
        <end position="29"/>
    </location>
</feature>
<evidence type="ECO:0000256" key="4">
    <source>
        <dbReference type="ARBA" id="ARBA00022801"/>
    </source>
</evidence>
<dbReference type="GO" id="GO:0005886">
    <property type="term" value="C:plasma membrane"/>
    <property type="evidence" value="ECO:0007669"/>
    <property type="project" value="UniProtKB-SubCell"/>
</dbReference>
<keyword evidence="1 9" id="KW-1003">Cell membrane</keyword>
<dbReference type="InterPro" id="IPR036225">
    <property type="entry name" value="SRP/SRP_N"/>
</dbReference>
<comment type="caution">
    <text evidence="12">The sequence shown here is derived from an EMBL/GenBank/DDBJ whole genome shotgun (WGS) entry which is preliminary data.</text>
</comment>
<keyword evidence="13" id="KW-1185">Reference proteome</keyword>
<dbReference type="GO" id="GO:0005737">
    <property type="term" value="C:cytoplasm"/>
    <property type="evidence" value="ECO:0007669"/>
    <property type="project" value="UniProtKB-SubCell"/>
</dbReference>
<dbReference type="SMART" id="SM00382">
    <property type="entry name" value="AAA"/>
    <property type="match status" value="1"/>
</dbReference>
<evidence type="ECO:0000313" key="13">
    <source>
        <dbReference type="Proteomes" id="UP000253934"/>
    </source>
</evidence>
<name>A0A369KUT4_9BACT</name>
<reference evidence="12" key="1">
    <citation type="submission" date="2018-04" db="EMBL/GenBank/DDBJ databases">
        <title>Draft genome sequence of the Candidatus Spirobacillus cienkowskii, a pathogen of freshwater Daphnia species, reconstructed from hemolymph metagenomic reads.</title>
        <authorList>
            <person name="Bresciani L."/>
            <person name="Lemos L.N."/>
            <person name="Wale N."/>
            <person name="Lin J.Y."/>
            <person name="Fernandes G.R."/>
            <person name="Duffy M.A."/>
            <person name="Rodrigues J.M."/>
        </authorList>
    </citation>
    <scope>NUCLEOTIDE SEQUENCE [LARGE SCALE GENOMIC DNA]</scope>
    <source>
        <strain evidence="12">Binning01</strain>
    </source>
</reference>
<dbReference type="PANTHER" id="PTHR43134:SF1">
    <property type="entry name" value="SIGNAL RECOGNITION PARTICLE RECEPTOR SUBUNIT ALPHA"/>
    <property type="match status" value="1"/>
</dbReference>
<keyword evidence="10" id="KW-1133">Transmembrane helix</keyword>
<dbReference type="Gene3D" id="1.20.120.140">
    <property type="entry name" value="Signal recognition particle SRP54, nucleotide-binding domain"/>
    <property type="match status" value="1"/>
</dbReference>
<evidence type="ECO:0000256" key="3">
    <source>
        <dbReference type="ARBA" id="ARBA00022741"/>
    </source>
</evidence>
<dbReference type="PROSITE" id="PS00300">
    <property type="entry name" value="SRP54"/>
    <property type="match status" value="1"/>
</dbReference>
<dbReference type="SMART" id="SM00962">
    <property type="entry name" value="SRP54"/>
    <property type="match status" value="1"/>
</dbReference>